<dbReference type="STRING" id="1781255.BH720_05290"/>
<evidence type="ECO:0000256" key="1">
    <source>
        <dbReference type="SAM" id="Coils"/>
    </source>
</evidence>
<name>A0A1E5QNK4_9CYAN</name>
<comment type="caution">
    <text evidence="2">The sequence shown here is derived from an EMBL/GenBank/DDBJ whole genome shotgun (WGS) entry which is preliminary data.</text>
</comment>
<accession>A0A1E5QNK4</accession>
<dbReference type="OrthoDB" id="478276at2"/>
<dbReference type="InterPro" id="IPR011990">
    <property type="entry name" value="TPR-like_helical_dom_sf"/>
</dbReference>
<protein>
    <submittedName>
        <fullName evidence="2">Cyclic nucleotide-binding protein</fullName>
    </submittedName>
</protein>
<organism evidence="2">
    <name type="scientific">Desertifilum tharense IPPAS B-1220</name>
    <dbReference type="NCBI Taxonomy" id="1781255"/>
    <lineage>
        <taxon>Bacteria</taxon>
        <taxon>Bacillati</taxon>
        <taxon>Cyanobacteriota</taxon>
        <taxon>Cyanophyceae</taxon>
        <taxon>Desertifilales</taxon>
        <taxon>Desertifilaceae</taxon>
        <taxon>Desertifilum</taxon>
    </lineage>
</organism>
<keyword evidence="1" id="KW-0175">Coiled coil</keyword>
<dbReference type="Gene3D" id="1.25.40.10">
    <property type="entry name" value="Tetratricopeptide repeat domain"/>
    <property type="match status" value="1"/>
</dbReference>
<evidence type="ECO:0000313" key="2">
    <source>
        <dbReference type="EMBL" id="OEJ76252.1"/>
    </source>
</evidence>
<feature type="coiled-coil region" evidence="1">
    <location>
        <begin position="69"/>
        <end position="96"/>
    </location>
</feature>
<proteinExistence type="predicted"/>
<dbReference type="AlphaFoldDB" id="A0A1E5QNK4"/>
<sequence length="373" mass="43051">MLEQIASAFERQDYKTAANLIKKLLKQEPQNLWGRLYVGRLYEETGKFELAEDVYRQLLRQPTLNTRIATQARTGLQRLENRIKQQRETAIAQAKAIPDNNKPGLLILEPVSGEMRTKIVQNFARLMNIDAYTAQRQLPARFWRLHRLGSIGELQVYAQELQDVGIACFWVPLADIARIRVFQVQYFSALSPQPTVICQDEANQVGTLTFNWSDVAQRVEGRLPIFESVIDLDFRGRQERKEKTQDYIQIHDLHLPSRNCILRLCESSYQYQEGITALATSQALNQQSNRLNWNHLLQQLNQPLAQTPTWSDFTVFGEMVLEQSKTVVDTTHFLGGFDSHIRLSRRAETDWDPAFQLYSGLVFLRNQSLQTPA</sequence>
<reference evidence="2" key="1">
    <citation type="submission" date="2016-09" db="EMBL/GenBank/DDBJ databases">
        <title>Draft genome of thermotolerant cyanobacterium Desertifilum sp. strain IPPAS B-1220.</title>
        <authorList>
            <person name="Sinetova M.A."/>
            <person name="Bolakhan K."/>
            <person name="Zayadan B.K."/>
            <person name="Mironov K.S."/>
            <person name="Ustinova V."/>
            <person name="Kupriyanova E.V."/>
            <person name="Sidorov R.A."/>
            <person name="Skrypnik A.N."/>
            <person name="Gogoleva N.E."/>
            <person name="Gogolev Y.V."/>
            <person name="Los D.A."/>
        </authorList>
    </citation>
    <scope>NUCLEOTIDE SEQUENCE [LARGE SCALE GENOMIC DNA]</scope>
    <source>
        <strain evidence="2">IPPAS B-1220</strain>
    </source>
</reference>
<dbReference type="SUPFAM" id="SSF48452">
    <property type="entry name" value="TPR-like"/>
    <property type="match status" value="1"/>
</dbReference>
<gene>
    <name evidence="2" type="ORF">BH720_05290</name>
</gene>
<dbReference type="RefSeq" id="WP_069966128.1">
    <property type="nucleotide sequence ID" value="NZ_CM124774.1"/>
</dbReference>
<dbReference type="EMBL" id="MJGC01000040">
    <property type="protein sequence ID" value="OEJ76252.1"/>
    <property type="molecule type" value="Genomic_DNA"/>
</dbReference>
<dbReference type="Pfam" id="PF14559">
    <property type="entry name" value="TPR_19"/>
    <property type="match status" value="1"/>
</dbReference>